<feature type="active site" description="Charge relay system" evidence="6 7">
    <location>
        <position position="835"/>
    </location>
</feature>
<dbReference type="InterPro" id="IPR015500">
    <property type="entry name" value="Peptidase_S8_subtilisin-rel"/>
</dbReference>
<dbReference type="InterPro" id="IPR037045">
    <property type="entry name" value="S8pro/Inhibitor_I9_sf"/>
</dbReference>
<feature type="active site" description="Charge relay system" evidence="6 7">
    <location>
        <position position="521"/>
    </location>
</feature>
<feature type="domain" description="Inhibitor I9" evidence="10">
    <location>
        <begin position="336"/>
        <end position="411"/>
    </location>
</feature>
<evidence type="ECO:0000256" key="5">
    <source>
        <dbReference type="ARBA" id="ARBA00022825"/>
    </source>
</evidence>
<accession>A0A8J5EN23</accession>
<dbReference type="InterPro" id="IPR054722">
    <property type="entry name" value="PolX-like_BBD"/>
</dbReference>
<dbReference type="Gene3D" id="3.50.30.30">
    <property type="match status" value="1"/>
</dbReference>
<dbReference type="InterPro" id="IPR025314">
    <property type="entry name" value="DUF4219"/>
</dbReference>
<evidence type="ECO:0000259" key="13">
    <source>
        <dbReference type="Pfam" id="PF22936"/>
    </source>
</evidence>
<dbReference type="Gene3D" id="2.60.40.2310">
    <property type="match status" value="1"/>
</dbReference>
<dbReference type="Pfam" id="PF05922">
    <property type="entry name" value="Inhibitor_I9"/>
    <property type="match status" value="1"/>
</dbReference>
<sequence>MGDLQVVGVKKLNNKNYNTWTTCMESYLQGQDLWEVVSGSEAMQPTEDANGILPKWRIKAELDPATPIGETKIKRIIIHGLKLEYRGFVASIQGWPTQSSLLEFESLLAGQEAIAKQMGEVSLKGEEEALYTNKSKGSFKRHAGDGSKKDGDKVKNYQGNEVHRPRRAPQNHVNNRKFIRKCYNYKKMGHMEKDCWSKKKFVQSNTATSNPKENSEDDWDAKALFAVAFTTMPAKINYKNDWIIDLGCLNYMTDDKEKLQNLSEYKGARMVVTVINSRLPIAHISKTIITPRYNSNYVLLQDVYHVPGMKKNLLSVAQLTSLGHYALFGPEDVKLYIVYLGERKHDDPNHVTASHHDMLSSILGSKEEALSSIVYSYKHGFSGFAAMLTEYQADRIRELPEVISIQPSGTASLATTRSWDYLGVGLDNEHNQHLGLLQRANFGEDVIIGVVDTGIWPESRSFDDYGYGPIPSRWNGTCEVGQNFTISHCNRKIIGARWYTGGIEDLDLSVDYQSPRDHQGHGTHTASTAAGSLVRNVSFHGLGKGTVRGGAPRARLAIYKACWEGNIGCPDATVLKAIDDAIHDGVDVLSLSIVGRFSLNFATLHAVARGITVVYSTGNDGPLPQSLSNDLPWLITVAASTIDRSFPTEVTLGNNQTIVGQSLYYGLEDEGFRELFFIPSCFTDSLNSTNMEGKIVVCFDSINAPGAIASSAVVAIQNFLQVVDSLRQANAKGLIFARSPLGLLQDFRNFLCILVDNDVLWQINTYATSDASPVAEVRPAYDIVGSRVISTRVAAFSSRGPSILFPDLIKPDITAPGVNILAAMFDSYAFDSGTSMSCPHVSGIVALLKNIHPKWSPAAIKSALVTTAYTTDAYGFPIEADGIPRKLADPFDYGGGLVDPNKAVDPGLIYDVDPNDYFKFFSCTNDVSSCDLVDSRLYHLNLPSVSISDLKTSVTINRTVTNVGDTNSVYRAVVQSPPGVDTIVEPSILEFNASKNTQTFVLTFKALRAVQGDFTFGSLTWTDGGNHTVRIPIAVRVIIQDYFSITS</sequence>
<dbReference type="GO" id="GO:0006508">
    <property type="term" value="P:proteolysis"/>
    <property type="evidence" value="ECO:0007669"/>
    <property type="project" value="UniProtKB-KW"/>
</dbReference>
<comment type="caution">
    <text evidence="14">The sequence shown here is derived from an EMBL/GenBank/DDBJ whole genome shotgun (WGS) entry which is preliminary data.</text>
</comment>
<dbReference type="PANTHER" id="PTHR10795">
    <property type="entry name" value="PROPROTEIN CONVERTASE SUBTILISIN/KEXIN"/>
    <property type="match status" value="1"/>
</dbReference>
<dbReference type="InterPro" id="IPR045051">
    <property type="entry name" value="SBT"/>
</dbReference>
<evidence type="ECO:0000259" key="10">
    <source>
        <dbReference type="Pfam" id="PF05922"/>
    </source>
</evidence>
<evidence type="ECO:0000259" key="9">
    <source>
        <dbReference type="Pfam" id="PF00082"/>
    </source>
</evidence>
<dbReference type="Pfam" id="PF22936">
    <property type="entry name" value="Pol_BBD"/>
    <property type="match status" value="1"/>
</dbReference>
<evidence type="ECO:0000256" key="2">
    <source>
        <dbReference type="ARBA" id="ARBA00022670"/>
    </source>
</evidence>
<dbReference type="PROSITE" id="PS51892">
    <property type="entry name" value="SUBTILASE"/>
    <property type="match status" value="1"/>
</dbReference>
<dbReference type="InterPro" id="IPR000209">
    <property type="entry name" value="Peptidase_S8/S53_dom"/>
</dbReference>
<feature type="active site" description="Charge relay system" evidence="6 7">
    <location>
        <position position="452"/>
    </location>
</feature>
<dbReference type="InterPro" id="IPR034197">
    <property type="entry name" value="Peptidases_S8_3"/>
</dbReference>
<dbReference type="AlphaFoldDB" id="A0A8J5EN23"/>
<feature type="compositionally biased region" description="Basic and acidic residues" evidence="8">
    <location>
        <begin position="142"/>
        <end position="155"/>
    </location>
</feature>
<dbReference type="Pfam" id="PF00082">
    <property type="entry name" value="Peptidase_S8"/>
    <property type="match status" value="1"/>
</dbReference>
<name>A0A8J5EN23_ZINOF</name>
<evidence type="ECO:0000256" key="3">
    <source>
        <dbReference type="ARBA" id="ARBA00022729"/>
    </source>
</evidence>
<evidence type="ECO:0000256" key="6">
    <source>
        <dbReference type="PIRSR" id="PIRSR615500-1"/>
    </source>
</evidence>
<dbReference type="Pfam" id="PF17766">
    <property type="entry name" value="fn3_6"/>
    <property type="match status" value="1"/>
</dbReference>
<dbReference type="PRINTS" id="PR00723">
    <property type="entry name" value="SUBTILISIN"/>
</dbReference>
<keyword evidence="5 7" id="KW-0720">Serine protease</keyword>
<feature type="region of interest" description="Disordered" evidence="8">
    <location>
        <begin position="134"/>
        <end position="156"/>
    </location>
</feature>
<evidence type="ECO:0000256" key="7">
    <source>
        <dbReference type="PROSITE-ProRule" id="PRU01240"/>
    </source>
</evidence>
<evidence type="ECO:0000259" key="11">
    <source>
        <dbReference type="Pfam" id="PF13961"/>
    </source>
</evidence>
<dbReference type="GO" id="GO:0004252">
    <property type="term" value="F:serine-type endopeptidase activity"/>
    <property type="evidence" value="ECO:0007669"/>
    <property type="project" value="UniProtKB-UniRule"/>
</dbReference>
<comment type="similarity">
    <text evidence="1 7">Belongs to the peptidase S8 family.</text>
</comment>
<dbReference type="PROSITE" id="PS00138">
    <property type="entry name" value="SUBTILASE_SER"/>
    <property type="match status" value="1"/>
</dbReference>
<protein>
    <submittedName>
        <fullName evidence="14">Uncharacterized protein</fullName>
    </submittedName>
</protein>
<dbReference type="InterPro" id="IPR023828">
    <property type="entry name" value="Peptidase_S8_Ser-AS"/>
</dbReference>
<proteinExistence type="inferred from homology"/>
<dbReference type="CDD" id="cd04852">
    <property type="entry name" value="Peptidases_S8_3"/>
    <property type="match status" value="1"/>
</dbReference>
<keyword evidence="2 7" id="KW-0645">Protease</keyword>
<organism evidence="14 15">
    <name type="scientific">Zingiber officinale</name>
    <name type="common">Ginger</name>
    <name type="synonym">Amomum zingiber</name>
    <dbReference type="NCBI Taxonomy" id="94328"/>
    <lineage>
        <taxon>Eukaryota</taxon>
        <taxon>Viridiplantae</taxon>
        <taxon>Streptophyta</taxon>
        <taxon>Embryophyta</taxon>
        <taxon>Tracheophyta</taxon>
        <taxon>Spermatophyta</taxon>
        <taxon>Magnoliopsida</taxon>
        <taxon>Liliopsida</taxon>
        <taxon>Zingiberales</taxon>
        <taxon>Zingiberaceae</taxon>
        <taxon>Zingiber</taxon>
    </lineage>
</organism>
<feature type="domain" description="DUF4219" evidence="11">
    <location>
        <begin position="12"/>
        <end position="38"/>
    </location>
</feature>
<dbReference type="Proteomes" id="UP000734854">
    <property type="component" value="Unassembled WGS sequence"/>
</dbReference>
<dbReference type="Pfam" id="PF13961">
    <property type="entry name" value="DUF4219"/>
    <property type="match status" value="1"/>
</dbReference>
<evidence type="ECO:0000313" key="14">
    <source>
        <dbReference type="EMBL" id="KAG6469560.1"/>
    </source>
</evidence>
<dbReference type="Gene3D" id="3.30.70.80">
    <property type="entry name" value="Peptidase S8 propeptide/proteinase inhibitor I9"/>
    <property type="match status" value="1"/>
</dbReference>
<evidence type="ECO:0000259" key="12">
    <source>
        <dbReference type="Pfam" id="PF17766"/>
    </source>
</evidence>
<evidence type="ECO:0000313" key="15">
    <source>
        <dbReference type="Proteomes" id="UP000734854"/>
    </source>
</evidence>
<dbReference type="FunFam" id="3.30.70.80:FF:000002">
    <property type="entry name" value="Subtilisin-like protease SBT5.3"/>
    <property type="match status" value="1"/>
</dbReference>
<evidence type="ECO:0000256" key="8">
    <source>
        <dbReference type="SAM" id="MobiDB-lite"/>
    </source>
</evidence>
<feature type="domain" description="Subtilisin-like protease fibronectin type-III" evidence="12">
    <location>
        <begin position="940"/>
        <end position="1035"/>
    </location>
</feature>
<dbReference type="Gene3D" id="3.40.50.200">
    <property type="entry name" value="Peptidase S8/S53 domain"/>
    <property type="match status" value="1"/>
</dbReference>
<dbReference type="InterPro" id="IPR036852">
    <property type="entry name" value="Peptidase_S8/S53_dom_sf"/>
</dbReference>
<evidence type="ECO:0000256" key="1">
    <source>
        <dbReference type="ARBA" id="ARBA00011073"/>
    </source>
</evidence>
<keyword evidence="3" id="KW-0732">Signal</keyword>
<feature type="domain" description="Peptidase S8/S53" evidence="9">
    <location>
        <begin position="443"/>
        <end position="871"/>
    </location>
</feature>
<dbReference type="InterPro" id="IPR041469">
    <property type="entry name" value="Subtilisin-like_FN3"/>
</dbReference>
<dbReference type="CDD" id="cd02120">
    <property type="entry name" value="PA_subtilisin_like"/>
    <property type="match status" value="1"/>
</dbReference>
<dbReference type="InterPro" id="IPR010259">
    <property type="entry name" value="S8pro/Inhibitor_I9"/>
</dbReference>
<gene>
    <name evidence="14" type="ORF">ZIOFF_070489</name>
</gene>
<keyword evidence="15" id="KW-1185">Reference proteome</keyword>
<dbReference type="SUPFAM" id="SSF52743">
    <property type="entry name" value="Subtilisin-like"/>
    <property type="match status" value="1"/>
</dbReference>
<dbReference type="FunFam" id="3.40.50.200:FF:000006">
    <property type="entry name" value="Subtilisin-like protease SBT1.5"/>
    <property type="match status" value="1"/>
</dbReference>
<dbReference type="EMBL" id="JACMSC010000021">
    <property type="protein sequence ID" value="KAG6469560.1"/>
    <property type="molecule type" value="Genomic_DNA"/>
</dbReference>
<keyword evidence="4 7" id="KW-0378">Hydrolase</keyword>
<feature type="domain" description="Retrovirus-related Pol polyprotein from transposon TNT 1-94-like beta-barrel" evidence="13">
    <location>
        <begin position="242"/>
        <end position="323"/>
    </location>
</feature>
<reference evidence="14 15" key="1">
    <citation type="submission" date="2020-08" db="EMBL/GenBank/DDBJ databases">
        <title>Plant Genome Project.</title>
        <authorList>
            <person name="Zhang R.-G."/>
        </authorList>
    </citation>
    <scope>NUCLEOTIDE SEQUENCE [LARGE SCALE GENOMIC DNA]</scope>
    <source>
        <tissue evidence="14">Rhizome</tissue>
    </source>
</reference>
<evidence type="ECO:0000256" key="4">
    <source>
        <dbReference type="ARBA" id="ARBA00022801"/>
    </source>
</evidence>